<dbReference type="Proteomes" id="UP000188268">
    <property type="component" value="Unassembled WGS sequence"/>
</dbReference>
<protein>
    <submittedName>
        <fullName evidence="1">Uncharacterized protein</fullName>
    </submittedName>
</protein>
<evidence type="ECO:0000313" key="2">
    <source>
        <dbReference type="Proteomes" id="UP000188268"/>
    </source>
</evidence>
<gene>
    <name evidence="1" type="ORF">CCACVL1_02413</name>
</gene>
<dbReference type="EMBL" id="AWWV01006054">
    <property type="protein sequence ID" value="OMP03448.1"/>
    <property type="molecule type" value="Genomic_DNA"/>
</dbReference>
<comment type="caution">
    <text evidence="1">The sequence shown here is derived from an EMBL/GenBank/DDBJ whole genome shotgun (WGS) entry which is preliminary data.</text>
</comment>
<organism evidence="1 2">
    <name type="scientific">Corchorus capsularis</name>
    <name type="common">Jute</name>
    <dbReference type="NCBI Taxonomy" id="210143"/>
    <lineage>
        <taxon>Eukaryota</taxon>
        <taxon>Viridiplantae</taxon>
        <taxon>Streptophyta</taxon>
        <taxon>Embryophyta</taxon>
        <taxon>Tracheophyta</taxon>
        <taxon>Spermatophyta</taxon>
        <taxon>Magnoliopsida</taxon>
        <taxon>eudicotyledons</taxon>
        <taxon>Gunneridae</taxon>
        <taxon>Pentapetalae</taxon>
        <taxon>rosids</taxon>
        <taxon>malvids</taxon>
        <taxon>Malvales</taxon>
        <taxon>Malvaceae</taxon>
        <taxon>Grewioideae</taxon>
        <taxon>Apeibeae</taxon>
        <taxon>Corchorus</taxon>
    </lineage>
</organism>
<name>A0A1R3K8V4_COCAP</name>
<evidence type="ECO:0000313" key="1">
    <source>
        <dbReference type="EMBL" id="OMP03448.1"/>
    </source>
</evidence>
<dbReference type="Gramene" id="OMP03448">
    <property type="protein sequence ID" value="OMP03448"/>
    <property type="gene ID" value="CCACVL1_02413"/>
</dbReference>
<keyword evidence="2" id="KW-1185">Reference proteome</keyword>
<reference evidence="1 2" key="1">
    <citation type="submission" date="2013-09" db="EMBL/GenBank/DDBJ databases">
        <title>Corchorus capsularis genome sequencing.</title>
        <authorList>
            <person name="Alam M."/>
            <person name="Haque M.S."/>
            <person name="Islam M.S."/>
            <person name="Emdad E.M."/>
            <person name="Islam M.M."/>
            <person name="Ahmed B."/>
            <person name="Halim A."/>
            <person name="Hossen Q.M.M."/>
            <person name="Hossain M.Z."/>
            <person name="Ahmed R."/>
            <person name="Khan M.M."/>
            <person name="Islam R."/>
            <person name="Rashid M.M."/>
            <person name="Khan S.A."/>
            <person name="Rahman M.S."/>
            <person name="Alam M."/>
        </authorList>
    </citation>
    <scope>NUCLEOTIDE SEQUENCE [LARGE SCALE GENOMIC DNA]</scope>
    <source>
        <strain evidence="2">cv. CVL-1</strain>
        <tissue evidence="1">Whole seedling</tissue>
    </source>
</reference>
<dbReference type="AlphaFoldDB" id="A0A1R3K8V4"/>
<accession>A0A1R3K8V4</accession>
<sequence>MVEIGTPNRKAKELMKKYFMRIYVYCN</sequence>
<proteinExistence type="predicted"/>